<evidence type="ECO:0000256" key="2">
    <source>
        <dbReference type="ARBA" id="ARBA00003690"/>
    </source>
</evidence>
<evidence type="ECO:0000256" key="4">
    <source>
        <dbReference type="ARBA" id="ARBA00004406"/>
    </source>
</evidence>
<keyword evidence="16" id="KW-0812">Transmembrane</keyword>
<sequence length="515" mass="59344">MALITQNWGLDGLIVFSAIMVYIYFLMSRNFKYWAKRGVMEVPRTLLLGNFGDCLLGKRAPCEFLQDLYNQSKGLPYMGFYIFNKPYFLARDPELIKHIMVKDFNMFADRHSTADNVHDRLGYANLFMMKNPEWKAVRTKLTPIFTSGKLKKMFDLMLLIAKDLENCLQSMDLEGNGKVIELKDLCANVTTDMIGSTAFGLKVNSLENPDSPFREHGRQIFSYSLKRSLEFIIIFFLPEYVKYTRPKLFGKSTNEFLRNVFWDVINERIRSQEKRNDLIDLLIELKRKHENDTDLADFKFDGDDLVAQAIIFFTGGFETSSTTMSFTLYELAVDQEVQKTLRKEIHNALEQSGGKITYEMITTLPYLDMVISETLRKYPPLAFLDRVTTANYKVPNSDLVLPKGTPVYIPMMGIHRDPQYYPDPDKYDPSRFTEENKQKRPNFTYFPFGEGPHVCIGLRLGLMQSKLGVVQLIKDYEVTVCDKTTIPMTLNPRGLTTTAEHGIYVNCRKLTTVAG</sequence>
<dbReference type="GO" id="GO:0005789">
    <property type="term" value="C:endoplasmic reticulum membrane"/>
    <property type="evidence" value="ECO:0007669"/>
    <property type="project" value="UniProtKB-SubCell"/>
</dbReference>
<feature type="binding site" description="axial binding residue" evidence="14">
    <location>
        <position position="455"/>
    </location>
    <ligand>
        <name>heme</name>
        <dbReference type="ChEBI" id="CHEBI:30413"/>
    </ligand>
    <ligandPart>
        <name>Fe</name>
        <dbReference type="ChEBI" id="CHEBI:18248"/>
    </ligandPart>
</feature>
<dbReference type="Pfam" id="PF00067">
    <property type="entry name" value="p450"/>
    <property type="match status" value="1"/>
</dbReference>
<dbReference type="InterPro" id="IPR002403">
    <property type="entry name" value="Cyt_P450_E_grp-IV"/>
</dbReference>
<evidence type="ECO:0000256" key="10">
    <source>
        <dbReference type="ARBA" id="ARBA00023002"/>
    </source>
</evidence>
<evidence type="ECO:0000256" key="16">
    <source>
        <dbReference type="SAM" id="Phobius"/>
    </source>
</evidence>
<evidence type="ECO:0000256" key="3">
    <source>
        <dbReference type="ARBA" id="ARBA00004174"/>
    </source>
</evidence>
<feature type="transmembrane region" description="Helical" evidence="16">
    <location>
        <begin position="6"/>
        <end position="27"/>
    </location>
</feature>
<evidence type="ECO:0000256" key="13">
    <source>
        <dbReference type="ARBA" id="ARBA00023136"/>
    </source>
</evidence>
<dbReference type="GO" id="GO:0020037">
    <property type="term" value="F:heme binding"/>
    <property type="evidence" value="ECO:0007669"/>
    <property type="project" value="InterPro"/>
</dbReference>
<dbReference type="SUPFAM" id="SSF48264">
    <property type="entry name" value="Cytochrome P450"/>
    <property type="match status" value="1"/>
</dbReference>
<evidence type="ECO:0000256" key="14">
    <source>
        <dbReference type="PIRSR" id="PIRSR602403-1"/>
    </source>
</evidence>
<name>A0A411K6Z1_OSMRU</name>
<dbReference type="PRINTS" id="PR00465">
    <property type="entry name" value="EP450IV"/>
</dbReference>
<accession>A0A411K6Z1</accession>
<evidence type="ECO:0000256" key="1">
    <source>
        <dbReference type="ARBA" id="ARBA00001971"/>
    </source>
</evidence>
<dbReference type="InterPro" id="IPR050476">
    <property type="entry name" value="Insect_CytP450_Detox"/>
</dbReference>
<dbReference type="GO" id="GO:0016705">
    <property type="term" value="F:oxidoreductase activity, acting on paired donors, with incorporation or reduction of molecular oxygen"/>
    <property type="evidence" value="ECO:0007669"/>
    <property type="project" value="InterPro"/>
</dbReference>
<dbReference type="CDD" id="cd11056">
    <property type="entry name" value="CYP6-like"/>
    <property type="match status" value="1"/>
</dbReference>
<evidence type="ECO:0000256" key="8">
    <source>
        <dbReference type="ARBA" id="ARBA00022824"/>
    </source>
</evidence>
<keyword evidence="7 14" id="KW-0479">Metal-binding</keyword>
<comment type="subcellular location">
    <subcellularLocation>
        <location evidence="4">Endoplasmic reticulum membrane</location>
        <topology evidence="4">Peripheral membrane protein</topology>
    </subcellularLocation>
    <subcellularLocation>
        <location evidence="3">Microsome membrane</location>
        <topology evidence="3">Peripheral membrane protein</topology>
    </subcellularLocation>
</comment>
<dbReference type="Gene3D" id="1.10.630.10">
    <property type="entry name" value="Cytochrome P450"/>
    <property type="match status" value="1"/>
</dbReference>
<dbReference type="GO" id="GO:0004497">
    <property type="term" value="F:monooxygenase activity"/>
    <property type="evidence" value="ECO:0007669"/>
    <property type="project" value="UniProtKB-KW"/>
</dbReference>
<dbReference type="EMBL" id="MH500625">
    <property type="protein sequence ID" value="QBC73100.1"/>
    <property type="molecule type" value="mRNA"/>
</dbReference>
<reference evidence="17" key="1">
    <citation type="journal article" date="2019" name="PLoS Genet.">
        <title>Genomic insights into neonicotinoid sensitivity in the solitary bee Osmia bicornis.</title>
        <authorList>
            <person name="Beadle K."/>
            <person name="Singh K.S."/>
            <person name="Troczka B.J."/>
            <person name="Randall E."/>
            <person name="Zaworra M."/>
            <person name="Zimmer C.T."/>
            <person name="Hayward A."/>
            <person name="Reid R."/>
            <person name="Kor L."/>
            <person name="Kohler M."/>
            <person name="Buer B."/>
            <person name="Nelson D.R."/>
            <person name="Williamson M.S."/>
            <person name="Davies T.G."/>
            <person name="Field L.M."/>
            <person name="Nauen R."/>
            <person name="Bass C."/>
        </authorList>
    </citation>
    <scope>NUCLEOTIDE SEQUENCE</scope>
</reference>
<evidence type="ECO:0000256" key="6">
    <source>
        <dbReference type="ARBA" id="ARBA00022617"/>
    </source>
</evidence>
<dbReference type="GO" id="GO:0005506">
    <property type="term" value="F:iron ion binding"/>
    <property type="evidence" value="ECO:0007669"/>
    <property type="project" value="InterPro"/>
</dbReference>
<evidence type="ECO:0000256" key="12">
    <source>
        <dbReference type="ARBA" id="ARBA00023033"/>
    </source>
</evidence>
<evidence type="ECO:0000256" key="11">
    <source>
        <dbReference type="ARBA" id="ARBA00023004"/>
    </source>
</evidence>
<keyword evidence="6 14" id="KW-0349">Heme</keyword>
<keyword evidence="9" id="KW-0492">Microsome</keyword>
<keyword evidence="11 14" id="KW-0408">Iron</keyword>
<keyword evidence="16" id="KW-1133">Transmembrane helix</keyword>
<comment type="cofactor">
    <cofactor evidence="1 14">
        <name>heme</name>
        <dbReference type="ChEBI" id="CHEBI:30413"/>
    </cofactor>
</comment>
<dbReference type="FunFam" id="1.10.630.10:FF:000042">
    <property type="entry name" value="Cytochrome P450"/>
    <property type="match status" value="1"/>
</dbReference>
<evidence type="ECO:0000256" key="9">
    <source>
        <dbReference type="ARBA" id="ARBA00022848"/>
    </source>
</evidence>
<dbReference type="AlphaFoldDB" id="A0A411K6Z1"/>
<dbReference type="InterPro" id="IPR001128">
    <property type="entry name" value="Cyt_P450"/>
</dbReference>
<comment type="similarity">
    <text evidence="5 15">Belongs to the cytochrome P450 family.</text>
</comment>
<dbReference type="PANTHER" id="PTHR24292">
    <property type="entry name" value="CYTOCHROME P450"/>
    <property type="match status" value="1"/>
</dbReference>
<proteinExistence type="evidence at transcript level"/>
<comment type="function">
    <text evidence="2">May be involved in the metabolism of insect hormones and in the breakdown of synthetic insecticides.</text>
</comment>
<evidence type="ECO:0000256" key="5">
    <source>
        <dbReference type="ARBA" id="ARBA00010617"/>
    </source>
</evidence>
<keyword evidence="13 16" id="KW-0472">Membrane</keyword>
<evidence type="ECO:0000256" key="7">
    <source>
        <dbReference type="ARBA" id="ARBA00022723"/>
    </source>
</evidence>
<keyword evidence="8" id="KW-0256">Endoplasmic reticulum</keyword>
<gene>
    <name evidence="17" type="primary">CYP6AQ55</name>
</gene>
<dbReference type="InterPro" id="IPR017972">
    <property type="entry name" value="Cyt_P450_CS"/>
</dbReference>
<dbReference type="InterPro" id="IPR036396">
    <property type="entry name" value="Cyt_P450_sf"/>
</dbReference>
<organism evidence="17">
    <name type="scientific">Osmia rufa</name>
    <name type="common">Red mason bee</name>
    <dbReference type="NCBI Taxonomy" id="1437190"/>
    <lineage>
        <taxon>Eukaryota</taxon>
        <taxon>Metazoa</taxon>
        <taxon>Ecdysozoa</taxon>
        <taxon>Arthropoda</taxon>
        <taxon>Hexapoda</taxon>
        <taxon>Insecta</taxon>
        <taxon>Pterygota</taxon>
        <taxon>Neoptera</taxon>
        <taxon>Endopterygota</taxon>
        <taxon>Hymenoptera</taxon>
        <taxon>Apocrita</taxon>
        <taxon>Aculeata</taxon>
        <taxon>Apoidea</taxon>
        <taxon>Anthophila</taxon>
        <taxon>Megachilidae</taxon>
        <taxon>Megachilinae</taxon>
        <taxon>Osmia</taxon>
    </lineage>
</organism>
<evidence type="ECO:0000313" key="17">
    <source>
        <dbReference type="EMBL" id="QBC73100.1"/>
    </source>
</evidence>
<dbReference type="PRINTS" id="PR00385">
    <property type="entry name" value="P450"/>
</dbReference>
<dbReference type="PROSITE" id="PS00086">
    <property type="entry name" value="CYTOCHROME_P450"/>
    <property type="match status" value="1"/>
</dbReference>
<dbReference type="PANTHER" id="PTHR24292:SF45">
    <property type="entry name" value="CYTOCHROME P450 6G1-RELATED"/>
    <property type="match status" value="1"/>
</dbReference>
<keyword evidence="12 15" id="KW-0503">Monooxygenase</keyword>
<evidence type="ECO:0000256" key="15">
    <source>
        <dbReference type="RuleBase" id="RU000461"/>
    </source>
</evidence>
<keyword evidence="10 15" id="KW-0560">Oxidoreductase</keyword>
<protein>
    <submittedName>
        <fullName evidence="17">Cytochrome P450 mono-oxygenase</fullName>
    </submittedName>
</protein>